<dbReference type="AlphaFoldDB" id="A0AAV8ZAM2"/>
<dbReference type="GO" id="GO:0005975">
    <property type="term" value="P:carbohydrate metabolic process"/>
    <property type="evidence" value="ECO:0007669"/>
    <property type="project" value="InterPro"/>
</dbReference>
<feature type="chain" id="PRO_5044012543" description="Chitin deacetylase" evidence="1">
    <location>
        <begin position="17"/>
        <end position="376"/>
    </location>
</feature>
<dbReference type="Proteomes" id="UP001162162">
    <property type="component" value="Unassembled WGS sequence"/>
</dbReference>
<gene>
    <name evidence="2" type="ORF">NQ318_008819</name>
</gene>
<accession>A0AAV8ZAM2</accession>
<reference evidence="2" key="1">
    <citation type="journal article" date="2023" name="Insect Mol. Biol.">
        <title>Genome sequencing provides insights into the evolution of gene families encoding plant cell wall-degrading enzymes in longhorned beetles.</title>
        <authorList>
            <person name="Shin N.R."/>
            <person name="Okamura Y."/>
            <person name="Kirsch R."/>
            <person name="Pauchet Y."/>
        </authorList>
    </citation>
    <scope>NUCLEOTIDE SEQUENCE</scope>
    <source>
        <strain evidence="2">AMC_N1</strain>
    </source>
</reference>
<dbReference type="GO" id="GO:0016787">
    <property type="term" value="F:hydrolase activity"/>
    <property type="evidence" value="ECO:0007669"/>
    <property type="project" value="UniProtKB-ARBA"/>
</dbReference>
<dbReference type="Gene3D" id="3.20.20.370">
    <property type="entry name" value="Glycoside hydrolase/deacetylase"/>
    <property type="match status" value="1"/>
</dbReference>
<proteinExistence type="predicted"/>
<evidence type="ECO:0008006" key="4">
    <source>
        <dbReference type="Google" id="ProtNLM"/>
    </source>
</evidence>
<protein>
    <recommendedName>
        <fullName evidence="4">Chitin deacetylase</fullName>
    </recommendedName>
</protein>
<feature type="signal peptide" evidence="1">
    <location>
        <begin position="1"/>
        <end position="16"/>
    </location>
</feature>
<sequence length="376" mass="42056">MNSVVLIIFCFASTLAVRFSDQEHSAAESCTTSNCSPEDGCRCASSNSPLGSSQIIPQFISLTFEDAVTEDLYTTYWEPLLFNRTNPDGQRIGATFYVTHQYTSYERVNSLYNRGYEIATHSVTKTVLQDYWRAASEELLIQEFGGQKHIISKFANIPAEDIQGVRTPQLQLAGNRSIQAYKSSNLSYDSSWPTLHTNPLFPYTLDYLSTQQCTLGNECPTGSYKGFWILPIVDLVGDFGECNTLTSCKTSGTADEIAEWLVGEVEAIRQSTRVPITLLVDSSWFQVVVNSWQGFNKALNTLATYNDVYFVSQKQVVDYMKNPVPLAEFRTDVENRNAACNAVTCMLNKETDIRYMTSCIPCPIVYPWLGNPDGNA</sequence>
<evidence type="ECO:0000256" key="1">
    <source>
        <dbReference type="SAM" id="SignalP"/>
    </source>
</evidence>
<organism evidence="2 3">
    <name type="scientific">Aromia moschata</name>
    <dbReference type="NCBI Taxonomy" id="1265417"/>
    <lineage>
        <taxon>Eukaryota</taxon>
        <taxon>Metazoa</taxon>
        <taxon>Ecdysozoa</taxon>
        <taxon>Arthropoda</taxon>
        <taxon>Hexapoda</taxon>
        <taxon>Insecta</taxon>
        <taxon>Pterygota</taxon>
        <taxon>Neoptera</taxon>
        <taxon>Endopterygota</taxon>
        <taxon>Coleoptera</taxon>
        <taxon>Polyphaga</taxon>
        <taxon>Cucujiformia</taxon>
        <taxon>Chrysomeloidea</taxon>
        <taxon>Cerambycidae</taxon>
        <taxon>Cerambycinae</taxon>
        <taxon>Callichromatini</taxon>
        <taxon>Aromia</taxon>
    </lineage>
</organism>
<dbReference type="InterPro" id="IPR052740">
    <property type="entry name" value="CE4"/>
</dbReference>
<dbReference type="PANTHER" id="PTHR45985:SF8">
    <property type="entry name" value="CHITIN DEACETYLASE-LIKE 9, ISOFORM A"/>
    <property type="match status" value="1"/>
</dbReference>
<evidence type="ECO:0000313" key="3">
    <source>
        <dbReference type="Proteomes" id="UP001162162"/>
    </source>
</evidence>
<keyword evidence="1" id="KW-0732">Signal</keyword>
<keyword evidence="3" id="KW-1185">Reference proteome</keyword>
<dbReference type="PANTHER" id="PTHR45985">
    <property type="match status" value="1"/>
</dbReference>
<dbReference type="SUPFAM" id="SSF88713">
    <property type="entry name" value="Glycoside hydrolase/deacetylase"/>
    <property type="match status" value="1"/>
</dbReference>
<dbReference type="EMBL" id="JAPWTK010000006">
    <property type="protein sequence ID" value="KAJ8961139.1"/>
    <property type="molecule type" value="Genomic_DNA"/>
</dbReference>
<name>A0AAV8ZAM2_9CUCU</name>
<dbReference type="InterPro" id="IPR011330">
    <property type="entry name" value="Glyco_hydro/deAcase_b/a-brl"/>
</dbReference>
<evidence type="ECO:0000313" key="2">
    <source>
        <dbReference type="EMBL" id="KAJ8961139.1"/>
    </source>
</evidence>
<comment type="caution">
    <text evidence="2">The sequence shown here is derived from an EMBL/GenBank/DDBJ whole genome shotgun (WGS) entry which is preliminary data.</text>
</comment>